<dbReference type="PANTHER" id="PTHR11733">
    <property type="entry name" value="ZINC METALLOPROTEASE FAMILY M13 NEPRILYSIN-RELATED"/>
    <property type="match status" value="1"/>
</dbReference>
<keyword evidence="5" id="KW-0479">Metal-binding</keyword>
<evidence type="ECO:0000256" key="5">
    <source>
        <dbReference type="ARBA" id="ARBA00022723"/>
    </source>
</evidence>
<dbReference type="GO" id="GO:0005886">
    <property type="term" value="C:plasma membrane"/>
    <property type="evidence" value="ECO:0007669"/>
    <property type="project" value="UniProtKB-SubCell"/>
</dbReference>
<dbReference type="InterPro" id="IPR042089">
    <property type="entry name" value="Peptidase_M13_dom_2"/>
</dbReference>
<name>A0A1B6MLD7_9HEMI</name>
<keyword evidence="9" id="KW-0812">Transmembrane</keyword>
<evidence type="ECO:0000256" key="1">
    <source>
        <dbReference type="ARBA" id="ARBA00001947"/>
    </source>
</evidence>
<evidence type="ECO:0000256" key="6">
    <source>
        <dbReference type="ARBA" id="ARBA00022801"/>
    </source>
</evidence>
<keyword evidence="7" id="KW-0862">Zinc</keyword>
<evidence type="ECO:0000256" key="4">
    <source>
        <dbReference type="ARBA" id="ARBA00022670"/>
    </source>
</evidence>
<dbReference type="Gene3D" id="3.40.390.10">
    <property type="entry name" value="Collagenase (Catalytic Domain)"/>
    <property type="match status" value="1"/>
</dbReference>
<reference evidence="12" key="1">
    <citation type="submission" date="2015-11" db="EMBL/GenBank/DDBJ databases">
        <title>De novo transcriptome assembly of four potential Pierce s Disease insect vectors from Arizona vineyards.</title>
        <authorList>
            <person name="Tassone E.E."/>
        </authorList>
    </citation>
    <scope>NUCLEOTIDE SEQUENCE</scope>
</reference>
<protein>
    <recommendedName>
        <fullName evidence="13">Peptidase M13 N-terminal domain-containing protein</fullName>
    </recommendedName>
</protein>
<dbReference type="GO" id="GO:0004222">
    <property type="term" value="F:metalloendopeptidase activity"/>
    <property type="evidence" value="ECO:0007669"/>
    <property type="project" value="InterPro"/>
</dbReference>
<dbReference type="CDD" id="cd08662">
    <property type="entry name" value="M13"/>
    <property type="match status" value="1"/>
</dbReference>
<dbReference type="InterPro" id="IPR018497">
    <property type="entry name" value="Peptidase_M13_C"/>
</dbReference>
<feature type="domain" description="Peptidase M13 N-terminal" evidence="11">
    <location>
        <begin position="62"/>
        <end position="451"/>
    </location>
</feature>
<sequence length="652" mass="73668">MLKVESLHSSRRSLYVSSGFCTVLLLVVLNAIAVHGLGICDTEQCIESAQNFINNMDPSVNPCTNFYQFACGGFLENTIIPADKSSWSLVDKLQEIVENRILRRLNDLDNDGSTSSSFKKALDFYSSCMNEDLIEQKGVEVLRAQLTCLGGWPVADADWTEDDFNLEDLKIKLFTTGPTDIIFDFFPVVDFRNSSRLVIQLRPAGLGLDANYLFEGFSNPAVKAYFSSMLDLAYELGAPSNNETSDDFTDVLAFEFSLASMSFDENSTGCYEDTYHLVTVADLEISYPYIPWLRLLTESLEGLATVSPDLPVQVMVPGFFSGLGDLLNNTPIRVVANYVIWRVVYGQAAYLTHKWQEVSHRVNNVLTGTTELPPRSETCLLELQNRFEPITSSIYVRQYYNKETTGNVERLAALLQEQFLETMQTNTWMDASTFAAAKEKILKLKYFIGSPAELYDDQAIDLYFDKAFIDASDYYCNIINMEKFQRYQDWSSLQEPVNKSAWVDHSSSTTLDVSYRPQSNSIEIPAAILDKLLYSSDRPDYLNLAVIGYLIAFQQTFTLNDEGRQFDAEGNLVGCWDDVTDMNFQKILQAVSDEYSSFVDKQVNLTLIGENIKSVASSDHGGFKVSYLTYRKLEANNRQPLLPHLEHFSPRQ</sequence>
<keyword evidence="9" id="KW-0472">Membrane</keyword>
<evidence type="ECO:0008006" key="13">
    <source>
        <dbReference type="Google" id="ProtNLM"/>
    </source>
</evidence>
<dbReference type="PANTHER" id="PTHR11733:SF224">
    <property type="entry name" value="NEPRILYSIN-2"/>
    <property type="match status" value="1"/>
</dbReference>
<dbReference type="Pfam" id="PF05649">
    <property type="entry name" value="Peptidase_M13_N"/>
    <property type="match status" value="1"/>
</dbReference>
<feature type="non-terminal residue" evidence="12">
    <location>
        <position position="652"/>
    </location>
</feature>
<evidence type="ECO:0000259" key="11">
    <source>
        <dbReference type="Pfam" id="PF05649"/>
    </source>
</evidence>
<dbReference type="EMBL" id="GEBQ01003265">
    <property type="protein sequence ID" value="JAT36712.1"/>
    <property type="molecule type" value="Transcribed_RNA"/>
</dbReference>
<dbReference type="Gene3D" id="1.10.1380.10">
    <property type="entry name" value="Neutral endopeptidase , domain2"/>
    <property type="match status" value="1"/>
</dbReference>
<evidence type="ECO:0000313" key="12">
    <source>
        <dbReference type="EMBL" id="JAT36712.1"/>
    </source>
</evidence>
<dbReference type="AlphaFoldDB" id="A0A1B6MLD7"/>
<dbReference type="Pfam" id="PF01431">
    <property type="entry name" value="Peptidase_M13"/>
    <property type="match status" value="1"/>
</dbReference>
<keyword evidence="8" id="KW-0482">Metalloprotease</keyword>
<keyword evidence="6" id="KW-0378">Hydrolase</keyword>
<evidence type="ECO:0000256" key="8">
    <source>
        <dbReference type="ARBA" id="ARBA00023049"/>
    </source>
</evidence>
<comment type="similarity">
    <text evidence="3">Belongs to the peptidase M13 family.</text>
</comment>
<evidence type="ECO:0000256" key="3">
    <source>
        <dbReference type="ARBA" id="ARBA00007357"/>
    </source>
</evidence>
<evidence type="ECO:0000256" key="2">
    <source>
        <dbReference type="ARBA" id="ARBA00004401"/>
    </source>
</evidence>
<keyword evidence="9" id="KW-1133">Transmembrane helix</keyword>
<accession>A0A1B6MLD7</accession>
<dbReference type="GO" id="GO:0046872">
    <property type="term" value="F:metal ion binding"/>
    <property type="evidence" value="ECO:0007669"/>
    <property type="project" value="UniProtKB-KW"/>
</dbReference>
<evidence type="ECO:0000256" key="9">
    <source>
        <dbReference type="SAM" id="Phobius"/>
    </source>
</evidence>
<dbReference type="GO" id="GO:0016485">
    <property type="term" value="P:protein processing"/>
    <property type="evidence" value="ECO:0007669"/>
    <property type="project" value="TreeGrafter"/>
</dbReference>
<proteinExistence type="inferred from homology"/>
<dbReference type="PROSITE" id="PS51885">
    <property type="entry name" value="NEPRILYSIN"/>
    <property type="match status" value="1"/>
</dbReference>
<evidence type="ECO:0000259" key="10">
    <source>
        <dbReference type="Pfam" id="PF01431"/>
    </source>
</evidence>
<evidence type="ECO:0000256" key="7">
    <source>
        <dbReference type="ARBA" id="ARBA00022833"/>
    </source>
</evidence>
<comment type="subcellular location">
    <subcellularLocation>
        <location evidence="2">Cell membrane</location>
        <topology evidence="2">Single-pass type II membrane protein</topology>
    </subcellularLocation>
</comment>
<feature type="transmembrane region" description="Helical" evidence="9">
    <location>
        <begin position="12"/>
        <end position="38"/>
    </location>
</feature>
<dbReference type="InterPro" id="IPR008753">
    <property type="entry name" value="Peptidase_M13_N"/>
</dbReference>
<feature type="domain" description="Peptidase M13 C-terminal" evidence="10">
    <location>
        <begin position="515"/>
        <end position="652"/>
    </location>
</feature>
<gene>
    <name evidence="12" type="ORF">g.7761</name>
</gene>
<dbReference type="SUPFAM" id="SSF55486">
    <property type="entry name" value="Metalloproteases ('zincins'), catalytic domain"/>
    <property type="match status" value="1"/>
</dbReference>
<dbReference type="InterPro" id="IPR024079">
    <property type="entry name" value="MetalloPept_cat_dom_sf"/>
</dbReference>
<keyword evidence="4" id="KW-0645">Protease</keyword>
<comment type="cofactor">
    <cofactor evidence="1">
        <name>Zn(2+)</name>
        <dbReference type="ChEBI" id="CHEBI:29105"/>
    </cofactor>
</comment>
<dbReference type="InterPro" id="IPR000718">
    <property type="entry name" value="Peptidase_M13"/>
</dbReference>
<organism evidence="12">
    <name type="scientific">Graphocephala atropunctata</name>
    <dbReference type="NCBI Taxonomy" id="36148"/>
    <lineage>
        <taxon>Eukaryota</taxon>
        <taxon>Metazoa</taxon>
        <taxon>Ecdysozoa</taxon>
        <taxon>Arthropoda</taxon>
        <taxon>Hexapoda</taxon>
        <taxon>Insecta</taxon>
        <taxon>Pterygota</taxon>
        <taxon>Neoptera</taxon>
        <taxon>Paraneoptera</taxon>
        <taxon>Hemiptera</taxon>
        <taxon>Auchenorrhyncha</taxon>
        <taxon>Membracoidea</taxon>
        <taxon>Cicadellidae</taxon>
        <taxon>Cicadellinae</taxon>
        <taxon>Cicadellini</taxon>
        <taxon>Graphocephala</taxon>
    </lineage>
</organism>